<dbReference type="GO" id="GO:0003677">
    <property type="term" value="F:DNA binding"/>
    <property type="evidence" value="ECO:0007669"/>
    <property type="project" value="UniProtKB-KW"/>
</dbReference>
<evidence type="ECO:0000313" key="6">
    <source>
        <dbReference type="EMBL" id="MBB0246669.1"/>
    </source>
</evidence>
<accession>A0A7W3Y3A9</accession>
<gene>
    <name evidence="6" type="ORF">FNQ90_21760</name>
</gene>
<dbReference type="InterPro" id="IPR051534">
    <property type="entry name" value="CBASS_pafABC_assoc_protein"/>
</dbReference>
<evidence type="ECO:0000256" key="3">
    <source>
        <dbReference type="ARBA" id="ARBA00023163"/>
    </source>
</evidence>
<dbReference type="PIRSF" id="PIRSF016838">
    <property type="entry name" value="PafC"/>
    <property type="match status" value="1"/>
</dbReference>
<evidence type="ECO:0000256" key="2">
    <source>
        <dbReference type="ARBA" id="ARBA00023125"/>
    </source>
</evidence>
<keyword evidence="2" id="KW-0238">DNA-binding</keyword>
<dbReference type="InterPro" id="IPR036390">
    <property type="entry name" value="WH_DNA-bd_sf"/>
</dbReference>
<dbReference type="InterPro" id="IPR057727">
    <property type="entry name" value="WCX_dom"/>
</dbReference>
<dbReference type="PROSITE" id="PS52050">
    <property type="entry name" value="WYL"/>
    <property type="match status" value="1"/>
</dbReference>
<evidence type="ECO:0000313" key="7">
    <source>
        <dbReference type="Proteomes" id="UP000538929"/>
    </source>
</evidence>
<proteinExistence type="predicted"/>
<feature type="domain" description="HTH deoR-type" evidence="5">
    <location>
        <begin position="4"/>
        <end position="59"/>
    </location>
</feature>
<dbReference type="GO" id="GO:0003700">
    <property type="term" value="F:DNA-binding transcription factor activity"/>
    <property type="evidence" value="ECO:0007669"/>
    <property type="project" value="InterPro"/>
</dbReference>
<dbReference type="InterPro" id="IPR028349">
    <property type="entry name" value="PafC-like"/>
</dbReference>
<dbReference type="Proteomes" id="UP000538929">
    <property type="component" value="Unassembled WGS sequence"/>
</dbReference>
<dbReference type="SUPFAM" id="SSF46785">
    <property type="entry name" value="Winged helix' DNA-binding domain"/>
    <property type="match status" value="1"/>
</dbReference>
<dbReference type="PANTHER" id="PTHR34580">
    <property type="match status" value="1"/>
</dbReference>
<keyword evidence="1" id="KW-0805">Transcription regulation</keyword>
<feature type="region of interest" description="Disordered" evidence="4">
    <location>
        <begin position="318"/>
        <end position="338"/>
    </location>
</feature>
<dbReference type="EMBL" id="VKHT01001030">
    <property type="protein sequence ID" value="MBB0246669.1"/>
    <property type="molecule type" value="Genomic_DNA"/>
</dbReference>
<comment type="caution">
    <text evidence="6">The sequence shown here is derived from an EMBL/GenBank/DDBJ whole genome shotgun (WGS) entry which is preliminary data.</text>
</comment>
<dbReference type="InterPro" id="IPR036388">
    <property type="entry name" value="WH-like_DNA-bd_sf"/>
</dbReference>
<dbReference type="PROSITE" id="PS00894">
    <property type="entry name" value="HTH_DEOR_1"/>
    <property type="match status" value="1"/>
</dbReference>
<evidence type="ECO:0000259" key="5">
    <source>
        <dbReference type="PROSITE" id="PS51000"/>
    </source>
</evidence>
<evidence type="ECO:0000256" key="1">
    <source>
        <dbReference type="ARBA" id="ARBA00023015"/>
    </source>
</evidence>
<dbReference type="InterPro" id="IPR001034">
    <property type="entry name" value="DeoR_HTH"/>
</dbReference>
<name>A0A7W3Y3A9_9ACTN</name>
<dbReference type="PROSITE" id="PS51000">
    <property type="entry name" value="HTH_DEOR_2"/>
    <property type="match status" value="1"/>
</dbReference>
<keyword evidence="3" id="KW-0804">Transcription</keyword>
<sequence length="338" mass="37386">MANTSTRMLRLLSLLQTHRYWPGPELAERLGVSPRTLRRDVDRLRELGYPVDARRGVDGGYQLAAGAALPPLVIDDEEAVALVVGLRAAARSAVEGISESSVRVLAKVVQVMPVRLRGRVEALSAATVPVDWGGPEAAPVDPTVLTVLAPACRAAERLRFSYTTAGDRSTERHVEPHRLVCPGRRWYLIAYDLDRHDWRTFRVDRITGPRATGERFRPRELPAADAAEFLRDRLDNLPRPYRVEAVIDAPPAVVRERVGQWGTVEGTDDGRCRVRMTADSLEWPLMALGAAGAEFRVVEPPELLDLVRERAERFGRAGRRVTPATGEEEVRGGTDGVD</sequence>
<dbReference type="RefSeq" id="WP_182607967.1">
    <property type="nucleotide sequence ID" value="NZ_VKHT01001030.1"/>
</dbReference>
<dbReference type="Gene3D" id="1.10.10.10">
    <property type="entry name" value="Winged helix-like DNA-binding domain superfamily/Winged helix DNA-binding domain"/>
    <property type="match status" value="1"/>
</dbReference>
<protein>
    <submittedName>
        <fullName evidence="6">WYL domain-containing protein</fullName>
    </submittedName>
</protein>
<organism evidence="6 7">
    <name type="scientific">Streptomyces alkaliphilus</name>
    <dbReference type="NCBI Taxonomy" id="1472722"/>
    <lineage>
        <taxon>Bacteria</taxon>
        <taxon>Bacillati</taxon>
        <taxon>Actinomycetota</taxon>
        <taxon>Actinomycetes</taxon>
        <taxon>Kitasatosporales</taxon>
        <taxon>Streptomycetaceae</taxon>
        <taxon>Streptomyces</taxon>
    </lineage>
</organism>
<dbReference type="InterPro" id="IPR018356">
    <property type="entry name" value="Tscrpt_reg_HTH_DeoR_CS"/>
</dbReference>
<dbReference type="InterPro" id="IPR026881">
    <property type="entry name" value="WYL_dom"/>
</dbReference>
<dbReference type="AlphaFoldDB" id="A0A7W3Y3A9"/>
<dbReference type="InterPro" id="IPR011991">
    <property type="entry name" value="ArsR-like_HTH"/>
</dbReference>
<dbReference type="Pfam" id="PF25583">
    <property type="entry name" value="WCX"/>
    <property type="match status" value="1"/>
</dbReference>
<reference evidence="7" key="1">
    <citation type="submission" date="2019-10" db="EMBL/GenBank/DDBJ databases">
        <title>Streptomyces sp. nov., a novel actinobacterium isolated from alkaline environment.</title>
        <authorList>
            <person name="Golinska P."/>
        </authorList>
    </citation>
    <scope>NUCLEOTIDE SEQUENCE [LARGE SCALE GENOMIC DNA]</scope>
    <source>
        <strain evidence="7">DSM 42118</strain>
    </source>
</reference>
<evidence type="ECO:0000256" key="4">
    <source>
        <dbReference type="SAM" id="MobiDB-lite"/>
    </source>
</evidence>
<dbReference type="CDD" id="cd00090">
    <property type="entry name" value="HTH_ARSR"/>
    <property type="match status" value="1"/>
</dbReference>
<feature type="non-terminal residue" evidence="6">
    <location>
        <position position="338"/>
    </location>
</feature>
<dbReference type="PANTHER" id="PTHR34580:SF3">
    <property type="entry name" value="PROTEIN PAFB"/>
    <property type="match status" value="1"/>
</dbReference>
<dbReference type="InterPro" id="IPR013196">
    <property type="entry name" value="HTH_11"/>
</dbReference>
<dbReference type="Pfam" id="PF13280">
    <property type="entry name" value="WYL"/>
    <property type="match status" value="1"/>
</dbReference>
<dbReference type="Pfam" id="PF08279">
    <property type="entry name" value="HTH_11"/>
    <property type="match status" value="1"/>
</dbReference>
<keyword evidence="7" id="KW-1185">Reference proteome</keyword>